<evidence type="ECO:0000256" key="3">
    <source>
        <dbReference type="ARBA" id="ARBA00022989"/>
    </source>
</evidence>
<comment type="caution">
    <text evidence="7">The sequence shown here is derived from an EMBL/GenBank/DDBJ whole genome shotgun (WGS) entry which is preliminary data.</text>
</comment>
<feature type="transmembrane region" description="Helical" evidence="5">
    <location>
        <begin position="133"/>
        <end position="151"/>
    </location>
</feature>
<dbReference type="InterPro" id="IPR020846">
    <property type="entry name" value="MFS_dom"/>
</dbReference>
<comment type="subcellular location">
    <subcellularLocation>
        <location evidence="1">Membrane</location>
        <topology evidence="1">Multi-pass membrane protein</topology>
    </subcellularLocation>
</comment>
<accession>A0ABR4N058</accession>
<dbReference type="PRINTS" id="PR01036">
    <property type="entry name" value="TCRTETB"/>
</dbReference>
<name>A0ABR4N058_9FUNG</name>
<dbReference type="PANTHER" id="PTHR23501">
    <property type="entry name" value="MAJOR FACILITATOR SUPERFAMILY"/>
    <property type="match status" value="1"/>
</dbReference>
<feature type="transmembrane region" description="Helical" evidence="5">
    <location>
        <begin position="190"/>
        <end position="210"/>
    </location>
</feature>
<feature type="transmembrane region" description="Helical" evidence="5">
    <location>
        <begin position="102"/>
        <end position="121"/>
    </location>
</feature>
<keyword evidence="4 5" id="KW-0472">Membrane</keyword>
<reference evidence="7 8" key="1">
    <citation type="submission" date="2023-09" db="EMBL/GenBank/DDBJ databases">
        <title>Pangenome analysis of Batrachochytrium dendrobatidis and related Chytrids.</title>
        <authorList>
            <person name="Yacoub M.N."/>
            <person name="Stajich J.E."/>
            <person name="James T.Y."/>
        </authorList>
    </citation>
    <scope>NUCLEOTIDE SEQUENCE [LARGE SCALE GENOMIC DNA]</scope>
    <source>
        <strain evidence="7 8">JEL0888</strain>
    </source>
</reference>
<feature type="transmembrane region" description="Helical" evidence="5">
    <location>
        <begin position="460"/>
        <end position="481"/>
    </location>
</feature>
<proteinExistence type="predicted"/>
<keyword evidence="3 5" id="KW-1133">Transmembrane helix</keyword>
<dbReference type="Proteomes" id="UP001527925">
    <property type="component" value="Unassembled WGS sequence"/>
</dbReference>
<feature type="transmembrane region" description="Helical" evidence="5">
    <location>
        <begin position="256"/>
        <end position="275"/>
    </location>
</feature>
<organism evidence="7 8">
    <name type="scientific">Polyrhizophydium stewartii</name>
    <dbReference type="NCBI Taxonomy" id="2732419"/>
    <lineage>
        <taxon>Eukaryota</taxon>
        <taxon>Fungi</taxon>
        <taxon>Fungi incertae sedis</taxon>
        <taxon>Chytridiomycota</taxon>
        <taxon>Chytridiomycota incertae sedis</taxon>
        <taxon>Chytridiomycetes</taxon>
        <taxon>Rhizophydiales</taxon>
        <taxon>Rhizophydiales incertae sedis</taxon>
        <taxon>Polyrhizophydium</taxon>
    </lineage>
</organism>
<feature type="transmembrane region" description="Helical" evidence="5">
    <location>
        <begin position="390"/>
        <end position="409"/>
    </location>
</feature>
<dbReference type="PANTHER" id="PTHR23501:SF198">
    <property type="entry name" value="AZOLE RESISTANCE PROTEIN 1-RELATED"/>
    <property type="match status" value="1"/>
</dbReference>
<dbReference type="PROSITE" id="PS50850">
    <property type="entry name" value="MFS"/>
    <property type="match status" value="1"/>
</dbReference>
<dbReference type="InterPro" id="IPR011701">
    <property type="entry name" value="MFS"/>
</dbReference>
<dbReference type="Gene3D" id="1.20.1250.20">
    <property type="entry name" value="MFS general substrate transporter like domains"/>
    <property type="match status" value="1"/>
</dbReference>
<evidence type="ECO:0000313" key="7">
    <source>
        <dbReference type="EMBL" id="KAL2912913.1"/>
    </source>
</evidence>
<protein>
    <recommendedName>
        <fullName evidence="6">Major facilitator superfamily (MFS) profile domain-containing protein</fullName>
    </recommendedName>
</protein>
<feature type="transmembrane region" description="Helical" evidence="5">
    <location>
        <begin position="359"/>
        <end position="378"/>
    </location>
</feature>
<evidence type="ECO:0000256" key="5">
    <source>
        <dbReference type="SAM" id="Phobius"/>
    </source>
</evidence>
<evidence type="ECO:0000256" key="4">
    <source>
        <dbReference type="ARBA" id="ARBA00023136"/>
    </source>
</evidence>
<evidence type="ECO:0000256" key="1">
    <source>
        <dbReference type="ARBA" id="ARBA00004141"/>
    </source>
</evidence>
<feature type="transmembrane region" description="Helical" evidence="5">
    <location>
        <begin position="421"/>
        <end position="440"/>
    </location>
</feature>
<dbReference type="InterPro" id="IPR036259">
    <property type="entry name" value="MFS_trans_sf"/>
</dbReference>
<dbReference type="Gene3D" id="1.20.1720.10">
    <property type="entry name" value="Multidrug resistance protein D"/>
    <property type="match status" value="1"/>
</dbReference>
<feature type="transmembrane region" description="Helical" evidence="5">
    <location>
        <begin position="326"/>
        <end position="347"/>
    </location>
</feature>
<evidence type="ECO:0000259" key="6">
    <source>
        <dbReference type="PROSITE" id="PS50850"/>
    </source>
</evidence>
<evidence type="ECO:0000256" key="2">
    <source>
        <dbReference type="ARBA" id="ARBA00022692"/>
    </source>
</evidence>
<keyword evidence="8" id="KW-1185">Reference proteome</keyword>
<evidence type="ECO:0000313" key="8">
    <source>
        <dbReference type="Proteomes" id="UP001527925"/>
    </source>
</evidence>
<feature type="domain" description="Major facilitator superfamily (MFS) profile" evidence="6">
    <location>
        <begin position="67"/>
        <end position="549"/>
    </location>
</feature>
<feature type="transmembrane region" description="Helical" evidence="5">
    <location>
        <begin position="59"/>
        <end position="80"/>
    </location>
</feature>
<sequence length="560" mass="59318">MSAAPISASEHTVAEAAEAAVTAAPTPELARKAAAADAEVGSTNSSEDSGSPDYVRVKLTSLGFVSVFIGLALSIFLAALDQTIVSTAIPAIAKEFQSLDKIAWIGTAFLLTSTAFSPLYGKFADIFGRKPTFMGAIAIFEIGSLICGVANSMELLIFGRAFAGVGAAGLFSTALIIISDIVSFRDRGKYQGMLGGVFGLASVVGPLLGGTFTDSLSWRWCFYINLPLGAVTLVVVFFLLRIPHESDSIMSKLKRIDYLGTFFVFAATICLLIPLEFGGKDWAWSDWRTIIMIIAAIVLYVIFAVVEVKFAVEPVIPPSMFENRSVYALLAIPLLLGGAFIGLIYFLPTYFQIVNGYTATNAGLALIPFLVGVVIMSITTGQLISRTGFLTPFFYIGSTLLTVGAGLLSTLTQDSARGQQIGYMIIAGCGIGFMLQTRILSIQASVTQANIASATASSNFFQTLGGALGIAIVGTIFNNVLASELGPQLSAFVSRNPTGVGSLPDALRNKALDGFSKAFDTSYKAVIPMSGLIFVIALFLKQSRTPRQQQSNEPAMVVAE</sequence>
<gene>
    <name evidence="7" type="ORF">HK105_207584</name>
</gene>
<dbReference type="Pfam" id="PF07690">
    <property type="entry name" value="MFS_1"/>
    <property type="match status" value="1"/>
</dbReference>
<feature type="transmembrane region" description="Helical" evidence="5">
    <location>
        <begin position="522"/>
        <end position="540"/>
    </location>
</feature>
<feature type="transmembrane region" description="Helical" evidence="5">
    <location>
        <begin position="222"/>
        <end position="244"/>
    </location>
</feature>
<dbReference type="CDD" id="cd17502">
    <property type="entry name" value="MFS_Azr1_MDR_like"/>
    <property type="match status" value="1"/>
</dbReference>
<dbReference type="EMBL" id="JADGIZ020000055">
    <property type="protein sequence ID" value="KAL2912913.1"/>
    <property type="molecule type" value="Genomic_DNA"/>
</dbReference>
<keyword evidence="2 5" id="KW-0812">Transmembrane</keyword>
<dbReference type="SUPFAM" id="SSF103473">
    <property type="entry name" value="MFS general substrate transporter"/>
    <property type="match status" value="1"/>
</dbReference>
<feature type="transmembrane region" description="Helical" evidence="5">
    <location>
        <begin position="287"/>
        <end position="306"/>
    </location>
</feature>
<feature type="transmembrane region" description="Helical" evidence="5">
    <location>
        <begin position="157"/>
        <end position="178"/>
    </location>
</feature>